<feature type="region of interest" description="Disordered" evidence="1">
    <location>
        <begin position="452"/>
        <end position="473"/>
    </location>
</feature>
<dbReference type="Pfam" id="PF10536">
    <property type="entry name" value="PMD"/>
    <property type="match status" value="1"/>
</dbReference>
<dbReference type="AlphaFoldDB" id="A0A396GIL1"/>
<keyword evidence="3" id="KW-0808">Transferase</keyword>
<dbReference type="EMBL" id="PSQE01000008">
    <property type="protein sequence ID" value="RHN40952.1"/>
    <property type="molecule type" value="Genomic_DNA"/>
</dbReference>
<name>A0A396GIL1_MEDTR</name>
<accession>A0A396GIL1</accession>
<organism evidence="3">
    <name type="scientific">Medicago truncatula</name>
    <name type="common">Barrel medic</name>
    <name type="synonym">Medicago tribuloides</name>
    <dbReference type="NCBI Taxonomy" id="3880"/>
    <lineage>
        <taxon>Eukaryota</taxon>
        <taxon>Viridiplantae</taxon>
        <taxon>Streptophyta</taxon>
        <taxon>Embryophyta</taxon>
        <taxon>Tracheophyta</taxon>
        <taxon>Spermatophyta</taxon>
        <taxon>Magnoliopsida</taxon>
        <taxon>eudicotyledons</taxon>
        <taxon>Gunneridae</taxon>
        <taxon>Pentapetalae</taxon>
        <taxon>rosids</taxon>
        <taxon>fabids</taxon>
        <taxon>Fabales</taxon>
        <taxon>Fabaceae</taxon>
        <taxon>Papilionoideae</taxon>
        <taxon>50 kb inversion clade</taxon>
        <taxon>NPAAA clade</taxon>
        <taxon>Hologalegina</taxon>
        <taxon>IRL clade</taxon>
        <taxon>Trifolieae</taxon>
        <taxon>Medicago</taxon>
    </lineage>
</organism>
<evidence type="ECO:0000259" key="2">
    <source>
        <dbReference type="Pfam" id="PF10536"/>
    </source>
</evidence>
<dbReference type="InterPro" id="IPR044824">
    <property type="entry name" value="MAIN-like"/>
</dbReference>
<dbReference type="Gramene" id="rna47202">
    <property type="protein sequence ID" value="RHN40952.1"/>
    <property type="gene ID" value="gene47202"/>
</dbReference>
<dbReference type="GO" id="GO:0008483">
    <property type="term" value="F:transaminase activity"/>
    <property type="evidence" value="ECO:0007669"/>
    <property type="project" value="UniProtKB-KW"/>
</dbReference>
<evidence type="ECO:0000313" key="3">
    <source>
        <dbReference type="EMBL" id="RHN40952.1"/>
    </source>
</evidence>
<keyword evidence="3" id="KW-0032">Aminotransferase</keyword>
<dbReference type="Proteomes" id="UP000265566">
    <property type="component" value="Chromosome 8"/>
</dbReference>
<dbReference type="GO" id="GO:0010073">
    <property type="term" value="P:meristem maintenance"/>
    <property type="evidence" value="ECO:0007669"/>
    <property type="project" value="InterPro"/>
</dbReference>
<dbReference type="PANTHER" id="PTHR46033">
    <property type="entry name" value="PROTEIN MAIN-LIKE 2"/>
    <property type="match status" value="1"/>
</dbReference>
<proteinExistence type="predicted"/>
<feature type="domain" description="Aminotransferase-like plant mobile" evidence="2">
    <location>
        <begin position="78"/>
        <end position="339"/>
    </location>
</feature>
<evidence type="ECO:0000256" key="1">
    <source>
        <dbReference type="SAM" id="MobiDB-lite"/>
    </source>
</evidence>
<comment type="caution">
    <text evidence="3">The sequence shown here is derived from an EMBL/GenBank/DDBJ whole genome shotgun (WGS) entry which is preliminary data.</text>
</comment>
<sequence>MLIGLMIHLLFYPTSQVQRRPELNFVLLETPPHLDNDSSPLTKNFGNIVSNNGDQIIDSFLLLIVTVLWLDLYICQFTSKWMDVFIDNGNEFEHEAFLATWLSIFVFPHKNMSVKSSLFTISIHLARGNTIALAPAVLASIYKDLSLFKKQIVDFKKCPVDVNLQSPFYLVQVWVWERFKNLQPRPMLINSEDHVLLKWHLVNALKIDNVRLTLDSTVDNFIWRPYVRYADKCGVFYPKDEICVPSMKDLADKQMLSFVICLRVSELVGFESIEQYLPHRVARQFGMDQDVPGYVSRFRKTNAIAWENYCRPFSDTSLYYFPSRFFKAGVTTCYAKWWKKSVLGPQGFVKNDVPQNKIASSSKYRPHAEIPKLVGCGTVTFGKSSDDGLKTSNGDSIVGEDVPSDFIPKLVGCTITIRKSSDDGLRTNKGDNIIDVPSDYLRKLVGSTVTIGKSSDDGSKSSKGVGGNIDPDWRNIVDDAHRGNFIHDDDPSGSIPKLLKTISSENFVEDGLIAEKDVDSDAHSILPPKDNTLTPLISVEDCKHVSENVQFEEDANGSKEARLSSDTIGKSETQMERYGYLSEVNVAELEQRIKQLERVQRKRKRARLGLS</sequence>
<reference evidence="3" key="1">
    <citation type="journal article" date="2018" name="Nat. Plants">
        <title>Whole-genome landscape of Medicago truncatula symbiotic genes.</title>
        <authorList>
            <person name="Pecrix Y."/>
            <person name="Gamas P."/>
            <person name="Carrere S."/>
        </authorList>
    </citation>
    <scope>NUCLEOTIDE SEQUENCE</scope>
    <source>
        <tissue evidence="3">Leaves</tissue>
    </source>
</reference>
<dbReference type="InterPro" id="IPR019557">
    <property type="entry name" value="AminoTfrase-like_pln_mobile"/>
</dbReference>
<gene>
    <name evidence="3" type="ORF">MtrunA17_Chr8g0360661</name>
</gene>
<dbReference type="PANTHER" id="PTHR46033:SF67">
    <property type="entry name" value="AMINOTRANSFERASE-LIKE, PLANT MOBILE DOMAIN FAMILY PROTEIN"/>
    <property type="match status" value="1"/>
</dbReference>
<protein>
    <submittedName>
        <fullName evidence="3">Putative aminotransferase-like, plant mobile domain-containing protein</fullName>
    </submittedName>
</protein>